<name>A0A4S5E6K5_9MICC</name>
<accession>A0A4S5E6K5</accession>
<dbReference type="GO" id="GO:0002161">
    <property type="term" value="F:aminoacyl-tRNA deacylase activity"/>
    <property type="evidence" value="ECO:0007669"/>
    <property type="project" value="InterPro"/>
</dbReference>
<organism evidence="15 16">
    <name type="scientific">Arthrobacter echini</name>
    <dbReference type="NCBI Taxonomy" id="1529066"/>
    <lineage>
        <taxon>Bacteria</taxon>
        <taxon>Bacillati</taxon>
        <taxon>Actinomycetota</taxon>
        <taxon>Actinomycetes</taxon>
        <taxon>Micrococcales</taxon>
        <taxon>Micrococcaceae</taxon>
        <taxon>Arthrobacter</taxon>
    </lineage>
</organism>
<evidence type="ECO:0000256" key="1">
    <source>
        <dbReference type="ARBA" id="ARBA00005594"/>
    </source>
</evidence>
<sequence>MSTTPGDDQPDETTYDVAAIEARWPAVWERLKPFAPSDDGERERRYVLDMFPYPSGDLHMGHAEAFAMGDVVARYYRQRGFDVLHPIGWDSFGLPAENAAIKRNAHPADWTYANIETQATSFRRYAISADWSRRIHTSDPEYYRWTQWLFVRFFQQRLAYRRNSPVNWCPKDLTVLANEQVVNGVCDRCGTPVTKKNLNQWYFRITDYADRLLDDMEQLKGHWPERVLAMQRNWIGRSEGAHVHFRIEAQGDQPENDIAVFTTRPDTLYGATFFVVAADAELALELVMPDRRAELETYREQVKNLSEIERQATEREKTGVFTGRYAINPLTGEKLPVWAADYVLADYGTGAIMAVPAHDQRDLDFARAFDLSVRTVVDTGAEDAAATGIATTGEGTLVNSGELSGLDRDSAIRRAIELIEQQGTGEHTVNYRLRDWLLSRQRFWGTPIPIIHCPSCGEVPVPDDQLPVTLPEGLRGEALAPKGASPLAAVEEWVNVPCPSCGGAARRDTDTMDTFVDSSWYYLRFVDPHLETAPFDTDAVNRWLPVGQYVGGVEHAILHLLYSRFFTKVLFDLGMVDFTEPFGALLNQGQVLNGGKAMSKSLGNGVDLGEQLDRYGVDAVRLTMVFASPPEDDVDWADVSPSGSAKFLARAWRLGADVTSAVGADPSTGDRALRSVTHRTLADAAELLEGNKFNVAIARLMELVNVTRKAIDSGVGGADPAVREATEAVAIMLSLFAPYTAEDLWSRLGHEPTVATAGWPAVDPGLLRQESVVAVVQVQGKVRERLTVSPDIAEEELRELALASEQVQRVLDGRDIRTVIVRTPKLVNIVPA</sequence>
<evidence type="ECO:0000256" key="5">
    <source>
        <dbReference type="ARBA" id="ARBA00022840"/>
    </source>
</evidence>
<evidence type="ECO:0000259" key="13">
    <source>
        <dbReference type="Pfam" id="PF09334"/>
    </source>
</evidence>
<comment type="catalytic activity">
    <reaction evidence="8 9">
        <text>tRNA(Leu) + L-leucine + ATP = L-leucyl-tRNA(Leu) + AMP + diphosphate</text>
        <dbReference type="Rhea" id="RHEA:11688"/>
        <dbReference type="Rhea" id="RHEA-COMP:9613"/>
        <dbReference type="Rhea" id="RHEA-COMP:9622"/>
        <dbReference type="ChEBI" id="CHEBI:30616"/>
        <dbReference type="ChEBI" id="CHEBI:33019"/>
        <dbReference type="ChEBI" id="CHEBI:57427"/>
        <dbReference type="ChEBI" id="CHEBI:78442"/>
        <dbReference type="ChEBI" id="CHEBI:78494"/>
        <dbReference type="ChEBI" id="CHEBI:456215"/>
        <dbReference type="EC" id="6.1.1.4"/>
    </reaction>
</comment>
<evidence type="ECO:0000256" key="7">
    <source>
        <dbReference type="ARBA" id="ARBA00023146"/>
    </source>
</evidence>
<feature type="domain" description="Aminoacyl-tRNA synthetase class Ia" evidence="11">
    <location>
        <begin position="433"/>
        <end position="636"/>
    </location>
</feature>
<dbReference type="InterPro" id="IPR009008">
    <property type="entry name" value="Val/Leu/Ile-tRNA-synth_edit"/>
</dbReference>
<dbReference type="Pfam" id="PF00133">
    <property type="entry name" value="tRNA-synt_1"/>
    <property type="match status" value="1"/>
</dbReference>
<comment type="similarity">
    <text evidence="1 9 10">Belongs to the class-I aminoacyl-tRNA synthetase family.</text>
</comment>
<dbReference type="InterPro" id="IPR015413">
    <property type="entry name" value="Methionyl/Leucyl_tRNA_Synth"/>
</dbReference>
<keyword evidence="7 9" id="KW-0030">Aminoacyl-tRNA synthetase</keyword>
<feature type="binding site" evidence="9">
    <location>
        <position position="600"/>
    </location>
    <ligand>
        <name>ATP</name>
        <dbReference type="ChEBI" id="CHEBI:30616"/>
    </ligand>
</feature>
<dbReference type="GO" id="GO:0005829">
    <property type="term" value="C:cytosol"/>
    <property type="evidence" value="ECO:0007669"/>
    <property type="project" value="TreeGrafter"/>
</dbReference>
<dbReference type="InterPro" id="IPR025709">
    <property type="entry name" value="Leu_tRNA-synth_edit"/>
</dbReference>
<dbReference type="SUPFAM" id="SSF52374">
    <property type="entry name" value="Nucleotidylyl transferase"/>
    <property type="match status" value="1"/>
</dbReference>
<dbReference type="FunFam" id="3.40.50.620:FF:000003">
    <property type="entry name" value="Leucine--tRNA ligase"/>
    <property type="match status" value="1"/>
</dbReference>
<dbReference type="FunFam" id="1.10.730.10:FF:000002">
    <property type="entry name" value="Leucine--tRNA ligase"/>
    <property type="match status" value="1"/>
</dbReference>
<dbReference type="AlphaFoldDB" id="A0A4S5E6K5"/>
<dbReference type="CDD" id="cd00812">
    <property type="entry name" value="LeuRS_core"/>
    <property type="match status" value="1"/>
</dbReference>
<dbReference type="RefSeq" id="WP_136453674.1">
    <property type="nucleotide sequence ID" value="NZ_SSWH01000004.1"/>
</dbReference>
<keyword evidence="6 9" id="KW-0648">Protein biosynthesis</keyword>
<dbReference type="HAMAP" id="MF_00049_B">
    <property type="entry name" value="Leu_tRNA_synth_B"/>
    <property type="match status" value="1"/>
</dbReference>
<reference evidence="15 16" key="1">
    <citation type="submission" date="2019-04" db="EMBL/GenBank/DDBJ databases">
        <authorList>
            <person name="Liu Q."/>
            <person name="Xin Y.-H."/>
        </authorList>
    </citation>
    <scope>NUCLEOTIDE SEQUENCE [LARGE SCALE GENOMIC DNA]</scope>
    <source>
        <strain evidence="15 16">AM23</strain>
    </source>
</reference>
<feature type="short sequence motif" description="'KMSKS' region" evidence="9">
    <location>
        <begin position="597"/>
        <end position="601"/>
    </location>
</feature>
<dbReference type="Gene3D" id="3.10.20.590">
    <property type="match status" value="1"/>
</dbReference>
<dbReference type="Pfam" id="PF09334">
    <property type="entry name" value="tRNA-synt_1g"/>
    <property type="match status" value="1"/>
</dbReference>
<dbReference type="Proteomes" id="UP000305233">
    <property type="component" value="Unassembled WGS sequence"/>
</dbReference>
<gene>
    <name evidence="9" type="primary">leuS</name>
    <name evidence="15" type="ORF">E8P82_06500</name>
</gene>
<comment type="subcellular location">
    <subcellularLocation>
        <location evidence="9">Cytoplasm</location>
    </subcellularLocation>
</comment>
<dbReference type="GO" id="GO:0006429">
    <property type="term" value="P:leucyl-tRNA aminoacylation"/>
    <property type="evidence" value="ECO:0007669"/>
    <property type="project" value="UniProtKB-UniRule"/>
</dbReference>
<dbReference type="Gene3D" id="3.90.740.10">
    <property type="entry name" value="Valyl/Leucyl/Isoleucyl-tRNA synthetase, editing domain"/>
    <property type="match status" value="1"/>
</dbReference>
<dbReference type="SUPFAM" id="SSF50677">
    <property type="entry name" value="ValRS/IleRS/LeuRS editing domain"/>
    <property type="match status" value="1"/>
</dbReference>
<dbReference type="SUPFAM" id="SSF47323">
    <property type="entry name" value="Anticodon-binding domain of a subclass of class I aminoacyl-tRNA synthetases"/>
    <property type="match status" value="1"/>
</dbReference>
<feature type="short sequence motif" description="'HIGH' region" evidence="9">
    <location>
        <begin position="52"/>
        <end position="62"/>
    </location>
</feature>
<keyword evidence="4 9" id="KW-0547">Nucleotide-binding</keyword>
<evidence type="ECO:0000256" key="4">
    <source>
        <dbReference type="ARBA" id="ARBA00022741"/>
    </source>
</evidence>
<keyword evidence="16" id="KW-1185">Reference proteome</keyword>
<dbReference type="NCBIfam" id="TIGR00396">
    <property type="entry name" value="leuS_bact"/>
    <property type="match status" value="1"/>
</dbReference>
<dbReference type="GO" id="GO:0004823">
    <property type="term" value="F:leucine-tRNA ligase activity"/>
    <property type="evidence" value="ECO:0007669"/>
    <property type="project" value="UniProtKB-UniRule"/>
</dbReference>
<proteinExistence type="inferred from homology"/>
<evidence type="ECO:0000259" key="12">
    <source>
        <dbReference type="Pfam" id="PF08264"/>
    </source>
</evidence>
<dbReference type="InterPro" id="IPR014729">
    <property type="entry name" value="Rossmann-like_a/b/a_fold"/>
</dbReference>
<feature type="domain" description="Methionyl/Valyl/Leucyl/Isoleucyl-tRNA synthetase anticodon-binding" evidence="12">
    <location>
        <begin position="670"/>
        <end position="793"/>
    </location>
</feature>
<evidence type="ECO:0000256" key="10">
    <source>
        <dbReference type="RuleBase" id="RU363035"/>
    </source>
</evidence>
<feature type="domain" description="Leucyl-tRNA synthetase editing" evidence="14">
    <location>
        <begin position="232"/>
        <end position="417"/>
    </location>
</feature>
<dbReference type="GO" id="GO:0005524">
    <property type="term" value="F:ATP binding"/>
    <property type="evidence" value="ECO:0007669"/>
    <property type="project" value="UniProtKB-UniRule"/>
</dbReference>
<dbReference type="InterPro" id="IPR002300">
    <property type="entry name" value="aa-tRNA-synth_Ia"/>
</dbReference>
<evidence type="ECO:0000256" key="6">
    <source>
        <dbReference type="ARBA" id="ARBA00022917"/>
    </source>
</evidence>
<dbReference type="PANTHER" id="PTHR43740">
    <property type="entry name" value="LEUCYL-TRNA SYNTHETASE"/>
    <property type="match status" value="1"/>
</dbReference>
<feature type="domain" description="Methionyl/Leucyl tRNA synthetase" evidence="13">
    <location>
        <begin position="51"/>
        <end position="191"/>
    </location>
</feature>
<dbReference type="PRINTS" id="PR00985">
    <property type="entry name" value="TRNASYNTHLEU"/>
</dbReference>
<dbReference type="Pfam" id="PF08264">
    <property type="entry name" value="Anticodon_1"/>
    <property type="match status" value="1"/>
</dbReference>
<evidence type="ECO:0000259" key="14">
    <source>
        <dbReference type="Pfam" id="PF13603"/>
    </source>
</evidence>
<evidence type="ECO:0000259" key="11">
    <source>
        <dbReference type="Pfam" id="PF00133"/>
    </source>
</evidence>
<dbReference type="Gene3D" id="3.40.50.620">
    <property type="entry name" value="HUPs"/>
    <property type="match status" value="2"/>
</dbReference>
<dbReference type="PANTHER" id="PTHR43740:SF2">
    <property type="entry name" value="LEUCINE--TRNA LIGASE, MITOCHONDRIAL"/>
    <property type="match status" value="1"/>
</dbReference>
<evidence type="ECO:0000256" key="9">
    <source>
        <dbReference type="HAMAP-Rule" id="MF_00049"/>
    </source>
</evidence>
<dbReference type="InterPro" id="IPR009080">
    <property type="entry name" value="tRNAsynth_Ia_anticodon-bd"/>
</dbReference>
<dbReference type="InterPro" id="IPR013155">
    <property type="entry name" value="M/V/L/I-tRNA-synth_anticd-bd"/>
</dbReference>
<dbReference type="EMBL" id="SSWH01000004">
    <property type="protein sequence ID" value="THJ67083.1"/>
    <property type="molecule type" value="Genomic_DNA"/>
</dbReference>
<dbReference type="EC" id="6.1.1.4" evidence="9"/>
<keyword evidence="2 9" id="KW-0963">Cytoplasm</keyword>
<evidence type="ECO:0000256" key="2">
    <source>
        <dbReference type="ARBA" id="ARBA00022490"/>
    </source>
</evidence>
<dbReference type="PROSITE" id="PS00178">
    <property type="entry name" value="AA_TRNA_LIGASE_I"/>
    <property type="match status" value="1"/>
</dbReference>
<evidence type="ECO:0000313" key="16">
    <source>
        <dbReference type="Proteomes" id="UP000305233"/>
    </source>
</evidence>
<dbReference type="InterPro" id="IPR001412">
    <property type="entry name" value="aa-tRNA-synth_I_CS"/>
</dbReference>
<dbReference type="InterPro" id="IPR002302">
    <property type="entry name" value="Leu-tRNA-ligase"/>
</dbReference>
<protein>
    <recommendedName>
        <fullName evidence="9">Leucine--tRNA ligase</fullName>
        <ecNumber evidence="9">6.1.1.4</ecNumber>
    </recommendedName>
    <alternativeName>
        <fullName evidence="9">Leucyl-tRNA synthetase</fullName>
        <shortName evidence="9">LeuRS</shortName>
    </alternativeName>
</protein>
<keyword evidence="5 9" id="KW-0067">ATP-binding</keyword>
<dbReference type="Pfam" id="PF13603">
    <property type="entry name" value="tRNA-synt_1_2"/>
    <property type="match status" value="1"/>
</dbReference>
<dbReference type="FunFam" id="3.40.50.620:FF:000100">
    <property type="entry name" value="probable leucine--tRNA ligase, mitochondrial"/>
    <property type="match status" value="1"/>
</dbReference>
<dbReference type="OrthoDB" id="9810365at2"/>
<evidence type="ECO:0000256" key="8">
    <source>
        <dbReference type="ARBA" id="ARBA00047469"/>
    </source>
</evidence>
<dbReference type="CDD" id="cd07958">
    <property type="entry name" value="Anticodon_Ia_Leu_BEm"/>
    <property type="match status" value="1"/>
</dbReference>
<keyword evidence="3 9" id="KW-0436">Ligase</keyword>
<comment type="caution">
    <text evidence="15">The sequence shown here is derived from an EMBL/GenBank/DDBJ whole genome shotgun (WGS) entry which is preliminary data.</text>
</comment>
<evidence type="ECO:0000256" key="3">
    <source>
        <dbReference type="ARBA" id="ARBA00022598"/>
    </source>
</evidence>
<dbReference type="Gene3D" id="1.10.730.10">
    <property type="entry name" value="Isoleucyl-tRNA Synthetase, Domain 1"/>
    <property type="match status" value="1"/>
</dbReference>
<evidence type="ECO:0000313" key="15">
    <source>
        <dbReference type="EMBL" id="THJ67083.1"/>
    </source>
</evidence>